<dbReference type="OrthoDB" id="7511439at2"/>
<comment type="caution">
    <text evidence="2">The sequence shown here is derived from an EMBL/GenBank/DDBJ whole genome shotgun (WGS) entry which is preliminary data.</text>
</comment>
<protein>
    <submittedName>
        <fullName evidence="2">Uncharacterized protein</fullName>
    </submittedName>
</protein>
<feature type="region of interest" description="Disordered" evidence="1">
    <location>
        <begin position="1"/>
        <end position="23"/>
    </location>
</feature>
<sequence>MIHSSVPMPSAGSAHAAGKTHGTSANAAEAGSFLAILGNAGNADGAGEASAPSLEGTLASIMFPVAAGNSGKATGKILPDAAGKVAADPDIDADEPSSEGLEDQAGASLAFAVMLPLPAPAHAAAQHVTTGTAKTSPPEVPSGITRKALDGQPLLARSLAELKAGHEVAVAALHVQVAKPITITAGKQNTPAATATVPAELPISTAKTPGTPGAPAALAAQLATSGDAAKGPQAPSATPAVPAVKLAPIEILPQDAAPEVAAATTETMKTVSTTAAQLATRTQQPLSKQDGQIQPAATPANKSRAPGQAEAPASALVGSDARSEAAQPTATAPLPLVAQPSQPHAAPVANVASAAAPQPVEGPQDFSTLVSRLNEAREAANPQVVRTALSHAEFGQISLQFKHEHNALSVTMANSDPAFTGAVHAAVQASQAASNQSQGDNSSQQQQQQNQGSSANQHAAANGAGAGMGQGSGQNQQARADQAGQSMNRGQASAAFPNDQEASAPQQSRDTTRRSGGGIFA</sequence>
<accession>A0A0B1ZWD4</accession>
<feature type="region of interest" description="Disordered" evidence="1">
    <location>
        <begin position="430"/>
        <end position="521"/>
    </location>
</feature>
<dbReference type="EMBL" id="JTDI01000001">
    <property type="protein sequence ID" value="KHK93493.1"/>
    <property type="molecule type" value="Genomic_DNA"/>
</dbReference>
<dbReference type="STRING" id="1348853.LK12_04340"/>
<evidence type="ECO:0000256" key="1">
    <source>
        <dbReference type="SAM" id="MobiDB-lite"/>
    </source>
</evidence>
<keyword evidence="3" id="KW-1185">Reference proteome</keyword>
<feature type="compositionally biased region" description="Low complexity" evidence="1">
    <location>
        <begin position="430"/>
        <end position="463"/>
    </location>
</feature>
<evidence type="ECO:0000313" key="2">
    <source>
        <dbReference type="EMBL" id="KHK93493.1"/>
    </source>
</evidence>
<feature type="region of interest" description="Disordered" evidence="1">
    <location>
        <begin position="125"/>
        <end position="146"/>
    </location>
</feature>
<dbReference type="RefSeq" id="WP_039279686.1">
    <property type="nucleotide sequence ID" value="NZ_JTDI01000001.1"/>
</dbReference>
<proteinExistence type="predicted"/>
<name>A0A0B1ZWD4_9SPHN</name>
<feature type="region of interest" description="Disordered" evidence="1">
    <location>
        <begin position="273"/>
        <end position="329"/>
    </location>
</feature>
<gene>
    <name evidence="2" type="ORF">LK12_04340</name>
</gene>
<feature type="compositionally biased region" description="Low complexity" evidence="1">
    <location>
        <begin position="273"/>
        <end position="284"/>
    </location>
</feature>
<evidence type="ECO:0000313" key="3">
    <source>
        <dbReference type="Proteomes" id="UP000031057"/>
    </source>
</evidence>
<reference evidence="2 3" key="1">
    <citation type="submission" date="2014-10" db="EMBL/GenBank/DDBJ databases">
        <title>Genome sequence of Novosphingobium malaysiense MUSC 273(T).</title>
        <authorList>
            <person name="Lee L.-H."/>
        </authorList>
    </citation>
    <scope>NUCLEOTIDE SEQUENCE [LARGE SCALE GENOMIC DNA]</scope>
    <source>
        <strain evidence="2 3">MUSC 273</strain>
    </source>
</reference>
<organism evidence="2 3">
    <name type="scientific">Novosphingobium malaysiense</name>
    <dbReference type="NCBI Taxonomy" id="1348853"/>
    <lineage>
        <taxon>Bacteria</taxon>
        <taxon>Pseudomonadati</taxon>
        <taxon>Pseudomonadota</taxon>
        <taxon>Alphaproteobacteria</taxon>
        <taxon>Sphingomonadales</taxon>
        <taxon>Sphingomonadaceae</taxon>
        <taxon>Novosphingobium</taxon>
    </lineage>
</organism>
<dbReference type="AlphaFoldDB" id="A0A0B1ZWD4"/>
<feature type="compositionally biased region" description="Polar residues" evidence="1">
    <location>
        <begin position="500"/>
        <end position="509"/>
    </location>
</feature>
<dbReference type="Proteomes" id="UP000031057">
    <property type="component" value="Unassembled WGS sequence"/>
</dbReference>